<gene>
    <name evidence="2" type="ORF">FHR38_002964</name>
</gene>
<reference evidence="2 3" key="1">
    <citation type="submission" date="2020-08" db="EMBL/GenBank/DDBJ databases">
        <title>Sequencing the genomes of 1000 actinobacteria strains.</title>
        <authorList>
            <person name="Klenk H.-P."/>
        </authorList>
    </citation>
    <scope>NUCLEOTIDE SEQUENCE [LARGE SCALE GENOMIC DNA]</scope>
    <source>
        <strain evidence="2 3">DSM 45886</strain>
    </source>
</reference>
<dbReference type="RefSeq" id="WP_184535193.1">
    <property type="nucleotide sequence ID" value="NZ_JACHJW010000001.1"/>
</dbReference>
<comment type="caution">
    <text evidence="2">The sequence shown here is derived from an EMBL/GenBank/DDBJ whole genome shotgun (WGS) entry which is preliminary data.</text>
</comment>
<dbReference type="EMBL" id="JACHJW010000001">
    <property type="protein sequence ID" value="MBB4959231.1"/>
    <property type="molecule type" value="Genomic_DNA"/>
</dbReference>
<dbReference type="SMART" id="SM00960">
    <property type="entry name" value="Robl_LC7"/>
    <property type="match status" value="1"/>
</dbReference>
<keyword evidence="3" id="KW-1185">Reference proteome</keyword>
<dbReference type="Gene3D" id="3.30.450.30">
    <property type="entry name" value="Dynein light chain 2a, cytoplasmic"/>
    <property type="match status" value="1"/>
</dbReference>
<proteinExistence type="predicted"/>
<dbReference type="Pfam" id="PF03259">
    <property type="entry name" value="Robl_LC7"/>
    <property type="match status" value="1"/>
</dbReference>
<dbReference type="Proteomes" id="UP000578819">
    <property type="component" value="Unassembled WGS sequence"/>
</dbReference>
<sequence>MYLDDESGRAVQAELAALRNHVSGVLGCVLAGVDGLLILNDAGPGIEPHDIAAMAAATVGLSRQFSRALDQGVFQECTVRSTQGHFAVYSVGEWAVLAVRATEGLNIARLHLEARAMAARIARILPVNQWYGQS</sequence>
<organism evidence="2 3">
    <name type="scientific">Micromonospora polyrhachis</name>
    <dbReference type="NCBI Taxonomy" id="1282883"/>
    <lineage>
        <taxon>Bacteria</taxon>
        <taxon>Bacillati</taxon>
        <taxon>Actinomycetota</taxon>
        <taxon>Actinomycetes</taxon>
        <taxon>Micromonosporales</taxon>
        <taxon>Micromonosporaceae</taxon>
        <taxon>Micromonospora</taxon>
    </lineage>
</organism>
<dbReference type="SUPFAM" id="SSF103196">
    <property type="entry name" value="Roadblock/LC7 domain"/>
    <property type="match status" value="1"/>
</dbReference>
<dbReference type="InterPro" id="IPR004942">
    <property type="entry name" value="Roadblock/LAMTOR2_dom"/>
</dbReference>
<evidence type="ECO:0000313" key="3">
    <source>
        <dbReference type="Proteomes" id="UP000578819"/>
    </source>
</evidence>
<evidence type="ECO:0000313" key="2">
    <source>
        <dbReference type="EMBL" id="MBB4959231.1"/>
    </source>
</evidence>
<accession>A0A7W7SRI1</accession>
<dbReference type="AlphaFoldDB" id="A0A7W7SRI1"/>
<feature type="domain" description="Roadblock/LAMTOR2" evidence="1">
    <location>
        <begin position="12"/>
        <end position="101"/>
    </location>
</feature>
<name>A0A7W7SRI1_9ACTN</name>
<protein>
    <recommendedName>
        <fullName evidence="1">Roadblock/LAMTOR2 domain-containing protein</fullName>
    </recommendedName>
</protein>
<evidence type="ECO:0000259" key="1">
    <source>
        <dbReference type="SMART" id="SM00960"/>
    </source>
</evidence>